<feature type="transmembrane region" description="Helical" evidence="1">
    <location>
        <begin position="168"/>
        <end position="186"/>
    </location>
</feature>
<dbReference type="GO" id="GO:0009706">
    <property type="term" value="C:chloroplast inner membrane"/>
    <property type="evidence" value="ECO:0007669"/>
    <property type="project" value="UniProtKB-SubCell"/>
</dbReference>
<keyword evidence="1 4" id="KW-0934">Plastid</keyword>
<gene>
    <name evidence="4" type="primary">ycf1</name>
    <name evidence="1" type="synonym">TIC214</name>
</gene>
<evidence type="ECO:0000256" key="1">
    <source>
        <dbReference type="RuleBase" id="RU364085"/>
    </source>
</evidence>
<evidence type="ECO:0000313" key="4">
    <source>
        <dbReference type="EMBL" id="AKP55091.1"/>
    </source>
</evidence>
<feature type="transmembrane region" description="Helical" evidence="1">
    <location>
        <begin position="71"/>
        <end position="94"/>
    </location>
</feature>
<dbReference type="GeneID" id="25076251"/>
<keyword evidence="1" id="KW-0472">Membrane</keyword>
<feature type="transmembrane region" description="Helical" evidence="1">
    <location>
        <begin position="217"/>
        <end position="235"/>
    </location>
</feature>
<feature type="region of interest" description="Disordered" evidence="3">
    <location>
        <begin position="1489"/>
        <end position="1510"/>
    </location>
</feature>
<keyword evidence="2" id="KW-0175">Coiled coil</keyword>
<feature type="compositionally biased region" description="Acidic residues" evidence="3">
    <location>
        <begin position="787"/>
        <end position="812"/>
    </location>
</feature>
<comment type="similarity">
    <text evidence="1">Belongs to the TIC214 family.</text>
</comment>
<dbReference type="InterPro" id="IPR008896">
    <property type="entry name" value="TIC214"/>
</dbReference>
<feature type="transmembrane region" description="Helical" evidence="1">
    <location>
        <begin position="101"/>
        <end position="119"/>
    </location>
</feature>
<feature type="region of interest" description="Disordered" evidence="3">
    <location>
        <begin position="1586"/>
        <end position="1617"/>
    </location>
</feature>
<sequence length="2323" mass="276653">MTMIVKNSFNIILTMISSWLKTFSPMVIFGFYYGFLTTLPMGPAQLYFLRSLLIQENNIDSNNRIIPTGKIILSGSFVGQVLIFSSIYLCPIYAALCKPHAMALMFTTIMFFIFIKILFSDLIVPSINDLFPWINNPGIEFFIGVILQLVNPALFSKSIYTRLVNLMLFRYSGSLLFLLSIVAGWLSGQLLFIKVTKVFCSRVECDSPLRFVARKRHIAITFQIIFFGYFVLMCYGRTPAHLITKWVDERALIRGPQEEEDDENTKQLDVNKKMEKKKEKKKKEKKKKEKEKKEAALNTTNKDSDSTLSKILCKPWPTIFFDYRRFNQPLRYVGVGDLILRGPVKSEVAQYFFDVCLSDGRQRISFTALPSMSFLAKMVDLGSRSSFTNQDPLDIFDRWIVTKKERRNYLGKELEDRVKALSNGFPVGNMLEKRVRFSRTKSGECLPEIHDPLLSGPFRGVMNQFQSPWLLPPEDGDSVSTKGFEKNQKSKNDHSTKGFRCCSIVRSENKNKVVRAKNNKLQIIIKWWLDKIRIFLLEEQETRTFLDEVTFKEMSKTFDNIYPKDSLEYILKILAPADVDIETEIASCDKKIYTNYLLNIFLQTTGTKWELLLSVLPTKQALLYEQFFLMKSTEFPSSLISMDVKDIPKEICKEHLFFEDKNSQYKDITDKNIPDEDFYYQDFFVLYEKFITFRDNFIFNDHEPRIRDFSKIIVPTWPSLLLSGVYDSMNVKDSLEIRPKKARNMITIKPFEKIEEEREQKEREEQNRKGILNFDFLKRFKEKVEEEAEEAEEEGAEEEGAEEEGAEEDDDDPMSKDIHVFSYPHEGDFRRLLVKGALRFQRRKVSLLNCWTAKPQSSLFERLKEMTKTRRHKPKPKERTKISFSKIAKSYEKKQKIKETNRRARQQGFDWEVLHYVRAIILFSHSYLRKRFYLPSLIIAKNIGRALLFQVPEWEQDWENLSKEMHMKCNYDGYELTDPDIPTNWLKDYVKEGVQIKILYPFRLRPWYESNPQSYDTEDKTSFLTMYGTETELPFGNPTKVPSFWKPIGQWIWDSIVQRINSVIQWMKPIGQWIKPIIQWMKPIGQWMKSIGQWMKPISQWMKSIGQWMKPISQWMKPIGQWISLIRSRITKVEMNKSELRPDTGSTENLKMNDRIPVLIRTRRTPNVKFSIEVVQDPLDPFLTEIKPDVDLEDPYDWTTTMNDRIKQMNKEYLLNLEICKNLQTDLKKKMDQPSSDIGFRLKKELARIKIWLFIFRKKSVRFIRKLPYFMKVFFVRMKLNVIDLKLGVIHLIESNLHLLIQLRRNIAAIRRIFITNKNRILNPITKKNQDLKKISQAYVFHKIWQQIRAMKGSYAKDLLQSRTSSPLIKKDVKEFLDIQGILDSKEPQDLRVKDWKQWLKWCAGYRIAPQKRKKVIGNRLGWSQFASFLGDNQFASFLGRLQKRIKRHRYDLLAYSYLNYMKEDTNGPAVQYIPEPNHQAITNLKKTVKDSDYSKNRKDSDYSKNRKNSDYSTTKKNYYYKFQFWLFPDIRKKVKNVEKLDDLFPPDILLRCLKEISNFEELKIPEDFDIDAYVMESIKKREEEKQKKLAEEQRIKQEKEKKKKEREEKKEERMRKLEAATTPEEVKIMKKAFRKEDKEKIKKKREDLKEKKRKRLEKKLATRAKKRVDRRAERAQKEKDRRARKLKNIKKRDFLVRDFFNLYCKKISDEDETFRIDTKNKIFKLDAEKQAEGDKKGWDEVQFRLDLGSDNEEEQTEEEIKKQTEEKEEIKEEIKVNKLAYREMAKNSYKWRFKYKLKELPLAPWLSKCKNAARFLDEKKLGSKYYTLKATRPYLDNGELDLELVETMLYMKSCFKENEFIRIFGDLTRRSTPLLPGYFNDRFLIYKIASFLLNLKRKGIDVNLFDRSVRCGKIKTMEDENENISSSLIFEYILIPRRRREFRILNRLNLENNLGESTGFYNSKDIQNDEGLMEKDEHLIIDTRQKIRRFLWPRYRLEDLICMNRYWWNTNDGSRSVMLRVRMYPKIEHWEHVQKSFSQIQNSFVSIREILKDLLNHTKSFLGFTRTKRNKVKDTKMNSLCTITLTSPLPFCYINNLPFRKLDEFLRGFTSNLRKPRGLWKKKIQHFIYIRKRNMYIRIQNIVFLIILRLPKGLIMWLPKGPREKILEYRVVAKYILALKPLFLPKKWWLYQYASLMNKPRTKDLARTKDLVVIRINNSDYRRGPPKWGDPPKSIKMWPLNDIKNYFWAKTKGICYFIWGKVLWGEDNVLIKHYHDIYINSNNLKYSRVDRFIHFIDYYGAKISTLAAKVMITYLFLCQLFG</sequence>
<feature type="region of interest" description="Disordered" evidence="3">
    <location>
        <begin position="258"/>
        <end position="306"/>
    </location>
</feature>
<comment type="subunit">
    <text evidence="1">Part of the Tic complex.</text>
</comment>
<dbReference type="EMBL" id="KR780582">
    <property type="protein sequence ID" value="AKP55091.1"/>
    <property type="molecule type" value="Genomic_DNA"/>
</dbReference>
<feature type="compositionally biased region" description="Basic residues" evidence="3">
    <location>
        <begin position="278"/>
        <end position="290"/>
    </location>
</feature>
<feature type="compositionally biased region" description="Basic residues" evidence="3">
    <location>
        <begin position="1660"/>
        <end position="1670"/>
    </location>
</feature>
<comment type="function">
    <text evidence="1">Involved in protein precursor import into chloroplasts. May be part of an intermediate translocation complex acting as a protein-conducting channel at the inner envelope.</text>
</comment>
<reference evidence="4" key="1">
    <citation type="journal article" date="2015" name="Mitochondrial DNA">
        <title>The complete chloroplast genome sequence of Amentotaxus argotaenia (Taxaceae).</title>
        <authorList>
            <person name="Li J."/>
            <person name="Gao L."/>
            <person name="Tao K."/>
            <person name="Su Y."/>
            <person name="Wang T."/>
        </authorList>
    </citation>
    <scope>NUCLEOTIDE SEQUENCE</scope>
</reference>
<dbReference type="GO" id="GO:0015031">
    <property type="term" value="P:protein transport"/>
    <property type="evidence" value="ECO:0007669"/>
    <property type="project" value="UniProtKB-KW"/>
</dbReference>
<feature type="region of interest" description="Disordered" evidence="3">
    <location>
        <begin position="1660"/>
        <end position="1684"/>
    </location>
</feature>
<keyword evidence="1" id="KW-1001">Plastid inner membrane</keyword>
<protein>
    <recommendedName>
        <fullName evidence="1">Protein TIC 214</fullName>
    </recommendedName>
    <alternativeName>
        <fullName evidence="1">Translocon at the inner envelope membrane of chloroplasts 214</fullName>
    </alternativeName>
</protein>
<keyword evidence="1" id="KW-1133">Transmembrane helix</keyword>
<evidence type="ECO:0000256" key="2">
    <source>
        <dbReference type="SAM" id="Coils"/>
    </source>
</evidence>
<feature type="coiled-coil region" evidence="2">
    <location>
        <begin position="1754"/>
        <end position="1781"/>
    </location>
</feature>
<dbReference type="PANTHER" id="PTHR33163:SF40">
    <property type="entry name" value="PROTEIN TIC 214"/>
    <property type="match status" value="1"/>
</dbReference>
<feature type="compositionally biased region" description="Polar residues" evidence="3">
    <location>
        <begin position="297"/>
        <end position="306"/>
    </location>
</feature>
<comment type="subcellular location">
    <subcellularLocation>
        <location evidence="1">Plastid</location>
        <location evidence="1">Chloroplast inner membrane</location>
    </subcellularLocation>
</comment>
<geneLocation type="chloroplast" evidence="4"/>
<proteinExistence type="inferred from homology"/>
<keyword evidence="1" id="KW-0813">Transport</keyword>
<feature type="compositionally biased region" description="Basic and acidic residues" evidence="3">
    <location>
        <begin position="1671"/>
        <end position="1682"/>
    </location>
</feature>
<dbReference type="PANTHER" id="PTHR33163">
    <property type="entry name" value="PROTEIN TIC 214-RELATED"/>
    <property type="match status" value="1"/>
</dbReference>
<feature type="region of interest" description="Disordered" evidence="3">
    <location>
        <begin position="787"/>
        <end position="815"/>
    </location>
</feature>
<keyword evidence="1" id="KW-0653">Protein transport</keyword>
<name>A0A0U2DVF1_AMEAR</name>
<feature type="compositionally biased region" description="Basic and acidic residues" evidence="3">
    <location>
        <begin position="264"/>
        <end position="277"/>
    </location>
</feature>
<evidence type="ECO:0000256" key="3">
    <source>
        <dbReference type="SAM" id="MobiDB-lite"/>
    </source>
</evidence>
<dbReference type="RefSeq" id="YP_009159059.1">
    <property type="nucleotide sequence ID" value="NC_027581.1"/>
</dbReference>
<keyword evidence="1 4" id="KW-0150">Chloroplast</keyword>
<feature type="transmembrane region" description="Helical" evidence="1">
    <location>
        <begin position="139"/>
        <end position="156"/>
    </location>
</feature>
<accession>A0A0U2DVF1</accession>
<dbReference type="Pfam" id="PF05758">
    <property type="entry name" value="Ycf1"/>
    <property type="match status" value="2"/>
</dbReference>
<keyword evidence="1" id="KW-0812">Transmembrane</keyword>
<organism evidence="4">
    <name type="scientific">Amentotaxus argotaenia</name>
    <name type="common">Chinese flowering yew</name>
    <name type="synonym">Podocarpus argotaenia</name>
    <dbReference type="NCBI Taxonomy" id="25625"/>
    <lineage>
        <taxon>Eukaryota</taxon>
        <taxon>Viridiplantae</taxon>
        <taxon>Streptophyta</taxon>
        <taxon>Embryophyta</taxon>
        <taxon>Tracheophyta</taxon>
        <taxon>Spermatophyta</taxon>
        <taxon>Pinopsida</taxon>
        <taxon>Pinidae</taxon>
        <taxon>Conifers II</taxon>
        <taxon>Cupressales</taxon>
        <taxon>Taxaceae</taxon>
        <taxon>Amentotaxus</taxon>
    </lineage>
</organism>